<evidence type="ECO:0000313" key="3">
    <source>
        <dbReference type="Proteomes" id="UP000192907"/>
    </source>
</evidence>
<feature type="chain" id="PRO_5010998990" description="Plastid lipid-associated protein/fibrillin conserved domain-containing protein" evidence="1">
    <location>
        <begin position="22"/>
        <end position="223"/>
    </location>
</feature>
<proteinExistence type="predicted"/>
<organism evidence="2 3">
    <name type="scientific">Pseudobacteriovorax antillogorgiicola</name>
    <dbReference type="NCBI Taxonomy" id="1513793"/>
    <lineage>
        <taxon>Bacteria</taxon>
        <taxon>Pseudomonadati</taxon>
        <taxon>Bdellovibrionota</taxon>
        <taxon>Oligoflexia</taxon>
        <taxon>Oligoflexales</taxon>
        <taxon>Pseudobacteriovoracaceae</taxon>
        <taxon>Pseudobacteriovorax</taxon>
    </lineage>
</organism>
<keyword evidence="1" id="KW-0732">Signal</keyword>
<dbReference type="AlphaFoldDB" id="A0A1Y6CBG0"/>
<evidence type="ECO:0008006" key="4">
    <source>
        <dbReference type="Google" id="ProtNLM"/>
    </source>
</evidence>
<feature type="signal peptide" evidence="1">
    <location>
        <begin position="1"/>
        <end position="21"/>
    </location>
</feature>
<reference evidence="3" key="1">
    <citation type="submission" date="2017-04" db="EMBL/GenBank/DDBJ databases">
        <authorList>
            <person name="Varghese N."/>
            <person name="Submissions S."/>
        </authorList>
    </citation>
    <scope>NUCLEOTIDE SEQUENCE [LARGE SCALE GENOMIC DNA]</scope>
    <source>
        <strain evidence="3">RKEM611</strain>
    </source>
</reference>
<gene>
    <name evidence="2" type="ORF">SAMN06296036_11734</name>
</gene>
<keyword evidence="3" id="KW-1185">Reference proteome</keyword>
<dbReference type="Proteomes" id="UP000192907">
    <property type="component" value="Unassembled WGS sequence"/>
</dbReference>
<name>A0A1Y6CBG0_9BACT</name>
<sequence length="223" mass="24527">MKQLTGTLALGFALMGLPLQASDGGKDSRVDELKDEIVAIASANTSRVDNFSQVRMQLQPLVDELLAISTDRSEAEKINQVEGAWRNLWSDLGFGPGTNYEQVYQVVSRDGYYYNISESRFGVLKFTGFLRGAYTDEGDFLAIEFTNNDIRFGFPEPGTDLVQLATDFEEGQLKSLPVPGPIGVTGVLINAYVDDELRIVTGNNSGEMGQDLFILERVDSILP</sequence>
<dbReference type="RefSeq" id="WP_132322154.1">
    <property type="nucleotide sequence ID" value="NZ_FWZT01000017.1"/>
</dbReference>
<accession>A0A1Y6CBG0</accession>
<dbReference type="EMBL" id="FWZT01000017">
    <property type="protein sequence ID" value="SMF54700.1"/>
    <property type="molecule type" value="Genomic_DNA"/>
</dbReference>
<evidence type="ECO:0000256" key="1">
    <source>
        <dbReference type="SAM" id="SignalP"/>
    </source>
</evidence>
<protein>
    <recommendedName>
        <fullName evidence="4">Plastid lipid-associated protein/fibrillin conserved domain-containing protein</fullName>
    </recommendedName>
</protein>
<evidence type="ECO:0000313" key="2">
    <source>
        <dbReference type="EMBL" id="SMF54700.1"/>
    </source>
</evidence>